<organism evidence="3 4">
    <name type="scientific">Capnocytophaga cynodegmi</name>
    <dbReference type="NCBI Taxonomy" id="28189"/>
    <lineage>
        <taxon>Bacteria</taxon>
        <taxon>Pseudomonadati</taxon>
        <taxon>Bacteroidota</taxon>
        <taxon>Flavobacteriia</taxon>
        <taxon>Flavobacteriales</taxon>
        <taxon>Flavobacteriaceae</taxon>
        <taxon>Capnocytophaga</taxon>
    </lineage>
</organism>
<dbReference type="SUPFAM" id="SSF55729">
    <property type="entry name" value="Acyl-CoA N-acyltransferases (Nat)"/>
    <property type="match status" value="1"/>
</dbReference>
<name>A0A0B7H3F3_9FLAO</name>
<gene>
    <name evidence="3" type="ORF">CCYN2B_100052</name>
</gene>
<evidence type="ECO:0000313" key="3">
    <source>
        <dbReference type="EMBL" id="CEN32472.1"/>
    </source>
</evidence>
<dbReference type="Pfam" id="PF00583">
    <property type="entry name" value="Acetyltransf_1"/>
    <property type="match status" value="1"/>
</dbReference>
<reference evidence="4" key="1">
    <citation type="submission" date="2015-01" db="EMBL/GenBank/DDBJ databases">
        <authorList>
            <person name="MANFREDI Pablo"/>
        </authorList>
    </citation>
    <scope>NUCLEOTIDE SEQUENCE [LARGE SCALE GENOMIC DNA]</scope>
    <source>
        <strain evidence="4">Ccyn2B</strain>
    </source>
</reference>
<dbReference type="PANTHER" id="PTHR13947:SF37">
    <property type="entry name" value="LD18367P"/>
    <property type="match status" value="1"/>
</dbReference>
<keyword evidence="1 3" id="KW-0808">Transferase</keyword>
<protein>
    <submittedName>
        <fullName evidence="3">Putative GCN5-related N-acetyltransferase</fullName>
    </submittedName>
</protein>
<dbReference type="Proteomes" id="UP000038055">
    <property type="component" value="Unassembled WGS sequence"/>
</dbReference>
<keyword evidence="4" id="KW-1185">Reference proteome</keyword>
<dbReference type="AlphaFoldDB" id="A0A0B7H3F3"/>
<dbReference type="RefSeq" id="WP_041989566.1">
    <property type="nucleotide sequence ID" value="NZ_CDOD01000002.1"/>
</dbReference>
<accession>A0A0B7H3F3</accession>
<dbReference type="Gene3D" id="3.40.630.30">
    <property type="match status" value="1"/>
</dbReference>
<dbReference type="PROSITE" id="PS51186">
    <property type="entry name" value="GNAT"/>
    <property type="match status" value="1"/>
</dbReference>
<dbReference type="InterPro" id="IPR000182">
    <property type="entry name" value="GNAT_dom"/>
</dbReference>
<proteinExistence type="predicted"/>
<dbReference type="GO" id="GO:0008080">
    <property type="term" value="F:N-acetyltransferase activity"/>
    <property type="evidence" value="ECO:0007669"/>
    <property type="project" value="InterPro"/>
</dbReference>
<dbReference type="InterPro" id="IPR050769">
    <property type="entry name" value="NAT_camello-type"/>
</dbReference>
<evidence type="ECO:0000313" key="4">
    <source>
        <dbReference type="Proteomes" id="UP000038055"/>
    </source>
</evidence>
<dbReference type="InterPro" id="IPR016181">
    <property type="entry name" value="Acyl_CoA_acyltransferase"/>
</dbReference>
<sequence>MDFIFSRIEKCYPYNLLLLADETVAAINKYLPYSDVYIAKQQGKIVGVICLLPVDKQTTEIKNIAISPAYQGKGLGSRILKKAEEIARKGGYITIIVGTADCGTQQIQFYEKNGYSKYAIKENFFLENYVQPIYENGIILKDMIMLRKELK</sequence>
<dbReference type="EMBL" id="CDOD01000002">
    <property type="protein sequence ID" value="CEN32472.1"/>
    <property type="molecule type" value="Genomic_DNA"/>
</dbReference>
<dbReference type="CDD" id="cd04301">
    <property type="entry name" value="NAT_SF"/>
    <property type="match status" value="1"/>
</dbReference>
<evidence type="ECO:0000259" key="2">
    <source>
        <dbReference type="PROSITE" id="PS51186"/>
    </source>
</evidence>
<dbReference type="PANTHER" id="PTHR13947">
    <property type="entry name" value="GNAT FAMILY N-ACETYLTRANSFERASE"/>
    <property type="match status" value="1"/>
</dbReference>
<evidence type="ECO:0000256" key="1">
    <source>
        <dbReference type="ARBA" id="ARBA00022679"/>
    </source>
</evidence>
<feature type="domain" description="N-acetyltransferase" evidence="2">
    <location>
        <begin position="1"/>
        <end position="151"/>
    </location>
</feature>